<protein>
    <recommendedName>
        <fullName evidence="3">DUF3168 domain-containing protein</fullName>
    </recommendedName>
</protein>
<evidence type="ECO:0000313" key="2">
    <source>
        <dbReference type="Proteomes" id="UP000295328"/>
    </source>
</evidence>
<organism evidence="1 2">
    <name type="scientific">Macrococcus hajekii</name>
    <dbReference type="NCBI Taxonomy" id="198482"/>
    <lineage>
        <taxon>Bacteria</taxon>
        <taxon>Bacillati</taxon>
        <taxon>Bacillota</taxon>
        <taxon>Bacilli</taxon>
        <taxon>Bacillales</taxon>
        <taxon>Staphylococcaceae</taxon>
        <taxon>Macrococcus</taxon>
    </lineage>
</organism>
<dbReference type="OrthoDB" id="2168818at2"/>
<sequence>MKNILIDIYELLIHDPFITEHVANRIKFDVYPEPGNIALPYIVMSEIDDTLPTEYADNDNLALSYLVQIDVYVPLKSSTQPRELCADLSYHISRLLKDNLGMANTSNSQPEYSDEFQVYRRAKRYEGIFYRNEIMNN</sequence>
<comment type="caution">
    <text evidence="1">The sequence shown here is derived from an EMBL/GenBank/DDBJ whole genome shotgun (WGS) entry which is preliminary data.</text>
</comment>
<dbReference type="Proteomes" id="UP000295328">
    <property type="component" value="Unassembled WGS sequence"/>
</dbReference>
<evidence type="ECO:0008006" key="3">
    <source>
        <dbReference type="Google" id="ProtNLM"/>
    </source>
</evidence>
<name>A0A4V3BEC9_9STAP</name>
<proteinExistence type="predicted"/>
<evidence type="ECO:0000313" key="1">
    <source>
        <dbReference type="EMBL" id="TDM03535.1"/>
    </source>
</evidence>
<gene>
    <name evidence="1" type="ORF">ERX37_05470</name>
</gene>
<dbReference type="AlphaFoldDB" id="A0A4V3BEC9"/>
<dbReference type="RefSeq" id="WP_133429631.1">
    <property type="nucleotide sequence ID" value="NZ_BMCC01000001.1"/>
</dbReference>
<accession>A0A4V3BEC9</accession>
<reference evidence="1 2" key="1">
    <citation type="submission" date="2019-01" db="EMBL/GenBank/DDBJ databases">
        <title>Draft genome sequences of the type strains of six Macrococcus species.</title>
        <authorList>
            <person name="Mazhar S."/>
            <person name="Altermann E."/>
            <person name="Hill C."/>
            <person name="Mcauliffe O."/>
        </authorList>
    </citation>
    <scope>NUCLEOTIDE SEQUENCE [LARGE SCALE GENOMIC DNA]</scope>
    <source>
        <strain evidence="1 2">CCM4809</strain>
    </source>
</reference>
<dbReference type="EMBL" id="SCWE01000001">
    <property type="protein sequence ID" value="TDM03535.1"/>
    <property type="molecule type" value="Genomic_DNA"/>
</dbReference>
<keyword evidence="2" id="KW-1185">Reference proteome</keyword>